<evidence type="ECO:0000313" key="3">
    <source>
        <dbReference type="EMBL" id="RDL29784.1"/>
    </source>
</evidence>
<dbReference type="STRING" id="2656787.A0A370T8P7"/>
<dbReference type="GO" id="GO:0052689">
    <property type="term" value="F:carboxylic ester hydrolase activity"/>
    <property type="evidence" value="ECO:0007669"/>
    <property type="project" value="TreeGrafter"/>
</dbReference>
<dbReference type="GO" id="GO:0008474">
    <property type="term" value="F:palmitoyl-(protein) hydrolase activity"/>
    <property type="evidence" value="ECO:0007669"/>
    <property type="project" value="TreeGrafter"/>
</dbReference>
<evidence type="ECO:0000259" key="2">
    <source>
        <dbReference type="Pfam" id="PF02230"/>
    </source>
</evidence>
<name>A0A370T8P7_9HELO</name>
<accession>A0A370T8P7</accession>
<protein>
    <recommendedName>
        <fullName evidence="2">Phospholipase/carboxylesterase/thioesterase domain-containing protein</fullName>
    </recommendedName>
</protein>
<dbReference type="InterPro" id="IPR003140">
    <property type="entry name" value="PLipase/COase/thioEstase"/>
</dbReference>
<feature type="domain" description="Phospholipase/carboxylesterase/thioesterase" evidence="2">
    <location>
        <begin position="16"/>
        <end position="195"/>
    </location>
</feature>
<dbReference type="EMBL" id="NPIC01000018">
    <property type="protein sequence ID" value="RDL29784.1"/>
    <property type="molecule type" value="Genomic_DNA"/>
</dbReference>
<organism evidence="3 4">
    <name type="scientific">Venustampulla echinocandica</name>
    <dbReference type="NCBI Taxonomy" id="2656787"/>
    <lineage>
        <taxon>Eukaryota</taxon>
        <taxon>Fungi</taxon>
        <taxon>Dikarya</taxon>
        <taxon>Ascomycota</taxon>
        <taxon>Pezizomycotina</taxon>
        <taxon>Leotiomycetes</taxon>
        <taxon>Helotiales</taxon>
        <taxon>Pleuroascaceae</taxon>
        <taxon>Venustampulla</taxon>
    </lineage>
</organism>
<comment type="similarity">
    <text evidence="1">Belongs to the AB hydrolase superfamily. AB hydrolase 2 family.</text>
</comment>
<dbReference type="PANTHER" id="PTHR10655">
    <property type="entry name" value="LYSOPHOSPHOLIPASE-RELATED"/>
    <property type="match status" value="1"/>
</dbReference>
<dbReference type="AlphaFoldDB" id="A0A370T8P7"/>
<dbReference type="SUPFAM" id="SSF53474">
    <property type="entry name" value="alpha/beta-Hydrolases"/>
    <property type="match status" value="1"/>
</dbReference>
<comment type="caution">
    <text evidence="3">The sequence shown here is derived from an EMBL/GenBank/DDBJ whole genome shotgun (WGS) entry which is preliminary data.</text>
</comment>
<dbReference type="Pfam" id="PF02230">
    <property type="entry name" value="Abhydrolase_2"/>
    <property type="match status" value="1"/>
</dbReference>
<evidence type="ECO:0000256" key="1">
    <source>
        <dbReference type="ARBA" id="ARBA00006499"/>
    </source>
</evidence>
<keyword evidence="4" id="KW-1185">Reference proteome</keyword>
<dbReference type="GeneID" id="43603498"/>
<dbReference type="Proteomes" id="UP000254866">
    <property type="component" value="Unassembled WGS sequence"/>
</dbReference>
<dbReference type="OrthoDB" id="2418081at2759"/>
<gene>
    <name evidence="3" type="ORF">BP5553_10649</name>
</gene>
<proteinExistence type="inferred from homology"/>
<dbReference type="RefSeq" id="XP_031864541.1">
    <property type="nucleotide sequence ID" value="XM_032019272.1"/>
</dbReference>
<dbReference type="GO" id="GO:0005737">
    <property type="term" value="C:cytoplasm"/>
    <property type="evidence" value="ECO:0007669"/>
    <property type="project" value="TreeGrafter"/>
</dbReference>
<reference evidence="3 4" key="1">
    <citation type="journal article" date="2018" name="IMA Fungus">
        <title>IMA Genome-F 9: Draft genome sequence of Annulohypoxylon stygium, Aspergillus mulundensis, Berkeleyomyces basicola (syn. Thielaviopsis basicola), Ceratocystis smalleyi, two Cercospora beticola strains, Coleophoma cylindrospora, Fusarium fracticaudum, Phialophora cf. hyalina, and Morchella septimelata.</title>
        <authorList>
            <person name="Wingfield B.D."/>
            <person name="Bills G.F."/>
            <person name="Dong Y."/>
            <person name="Huang W."/>
            <person name="Nel W.J."/>
            <person name="Swalarsk-Parry B.S."/>
            <person name="Vaghefi N."/>
            <person name="Wilken P.M."/>
            <person name="An Z."/>
            <person name="de Beer Z.W."/>
            <person name="De Vos L."/>
            <person name="Chen L."/>
            <person name="Duong T.A."/>
            <person name="Gao Y."/>
            <person name="Hammerbacher A."/>
            <person name="Kikkert J.R."/>
            <person name="Li Y."/>
            <person name="Li H."/>
            <person name="Li K."/>
            <person name="Li Q."/>
            <person name="Liu X."/>
            <person name="Ma X."/>
            <person name="Naidoo K."/>
            <person name="Pethybridge S.J."/>
            <person name="Sun J."/>
            <person name="Steenkamp E.T."/>
            <person name="van der Nest M.A."/>
            <person name="van Wyk S."/>
            <person name="Wingfield M.J."/>
            <person name="Xiong C."/>
            <person name="Yue Q."/>
            <person name="Zhang X."/>
        </authorList>
    </citation>
    <scope>NUCLEOTIDE SEQUENCE [LARGE SCALE GENOMIC DNA]</scope>
    <source>
        <strain evidence="3 4">BP 5553</strain>
    </source>
</reference>
<dbReference type="InterPro" id="IPR050565">
    <property type="entry name" value="LYPA1-2/EST-like"/>
</dbReference>
<dbReference type="InterPro" id="IPR029058">
    <property type="entry name" value="AB_hydrolase_fold"/>
</dbReference>
<sequence length="313" mass="34311">MASSYPAPFIISPTPPNTHQTTLILLHGTSTTGPEFASSFLSFPFPQPQPKTNTPITLQQALPNTKFVFPTGKLRKTTVFGGRETNAWFDVSDFGDRTIGEDAMRGGIRESIVYLTGIVEDEVKLLEPKSECDEDGQGRGDRSGRVVLGGFSQGSAMGVMLILSRMLEARGLAADIGGFTGLSGWCPFRLGLEESIFSGILDGDASIEEGYEGRREKAASYLRQLIDIRIDGNEEEGCQGESLLDKKIFLAHGKEDAKMKIEWGAQMRDLLKTLGGDVWWEAYVGLGHWYGEEEMKDLVSFLEGVWGGTAIRE</sequence>
<evidence type="ECO:0000313" key="4">
    <source>
        <dbReference type="Proteomes" id="UP000254866"/>
    </source>
</evidence>
<dbReference type="Gene3D" id="3.40.50.1820">
    <property type="entry name" value="alpha/beta hydrolase"/>
    <property type="match status" value="1"/>
</dbReference>
<dbReference type="PANTHER" id="PTHR10655:SF63">
    <property type="entry name" value="PHOSPHOLIPASE_CARBOXYLESTERASE_THIOESTERASE DOMAIN-CONTAINING PROTEIN"/>
    <property type="match status" value="1"/>
</dbReference>